<reference evidence="2" key="1">
    <citation type="submission" date="2023-03" db="EMBL/GenBank/DDBJ databases">
        <title>Massive genome expansion in bonnet fungi (Mycena s.s.) driven by repeated elements and novel gene families across ecological guilds.</title>
        <authorList>
            <consortium name="Lawrence Berkeley National Laboratory"/>
            <person name="Harder C.B."/>
            <person name="Miyauchi S."/>
            <person name="Viragh M."/>
            <person name="Kuo A."/>
            <person name="Thoen E."/>
            <person name="Andreopoulos B."/>
            <person name="Lu D."/>
            <person name="Skrede I."/>
            <person name="Drula E."/>
            <person name="Henrissat B."/>
            <person name="Morin E."/>
            <person name="Kohler A."/>
            <person name="Barry K."/>
            <person name="LaButti K."/>
            <person name="Morin E."/>
            <person name="Salamov A."/>
            <person name="Lipzen A."/>
            <person name="Mereny Z."/>
            <person name="Hegedus B."/>
            <person name="Baldrian P."/>
            <person name="Stursova M."/>
            <person name="Weitz H."/>
            <person name="Taylor A."/>
            <person name="Grigoriev I.V."/>
            <person name="Nagy L.G."/>
            <person name="Martin F."/>
            <person name="Kauserud H."/>
        </authorList>
    </citation>
    <scope>NUCLEOTIDE SEQUENCE</scope>
    <source>
        <strain evidence="2">CBHHK182m</strain>
    </source>
</reference>
<evidence type="ECO:0000313" key="3">
    <source>
        <dbReference type="Proteomes" id="UP001215598"/>
    </source>
</evidence>
<protein>
    <submittedName>
        <fullName evidence="2">Uncharacterized protein</fullName>
    </submittedName>
</protein>
<dbReference type="CDD" id="cd00303">
    <property type="entry name" value="retropepsin_like"/>
    <property type="match status" value="1"/>
</dbReference>
<feature type="compositionally biased region" description="Basic and acidic residues" evidence="1">
    <location>
        <begin position="371"/>
        <end position="383"/>
    </location>
</feature>
<comment type="caution">
    <text evidence="2">The sequence shown here is derived from an EMBL/GenBank/DDBJ whole genome shotgun (WGS) entry which is preliminary data.</text>
</comment>
<name>A0AAD7IQF5_9AGAR</name>
<dbReference type="EMBL" id="JARKIB010000079">
    <property type="protein sequence ID" value="KAJ7746692.1"/>
    <property type="molecule type" value="Genomic_DNA"/>
</dbReference>
<accession>A0AAD7IQF5</accession>
<gene>
    <name evidence="2" type="ORF">B0H16DRAFT_1726413</name>
</gene>
<keyword evidence="3" id="KW-1185">Reference proteome</keyword>
<feature type="region of interest" description="Disordered" evidence="1">
    <location>
        <begin position="440"/>
        <end position="474"/>
    </location>
</feature>
<proteinExistence type="predicted"/>
<organism evidence="2 3">
    <name type="scientific">Mycena metata</name>
    <dbReference type="NCBI Taxonomy" id="1033252"/>
    <lineage>
        <taxon>Eukaryota</taxon>
        <taxon>Fungi</taxon>
        <taxon>Dikarya</taxon>
        <taxon>Basidiomycota</taxon>
        <taxon>Agaricomycotina</taxon>
        <taxon>Agaricomycetes</taxon>
        <taxon>Agaricomycetidae</taxon>
        <taxon>Agaricales</taxon>
        <taxon>Marasmiineae</taxon>
        <taxon>Mycenaceae</taxon>
        <taxon>Mycena</taxon>
    </lineage>
</organism>
<sequence length="765" mass="86488">MVPTIEPKLKLESLPEWDSDHETAVDYFWDIGQVATLLGWLPMALAYWLPSRLKKDSQVHLWFSTLPAERQAEMRTHYTVYLQVIKDSYLGKKWQLLMNAKFEAQAFRQDGHEKESPQVFLGRRIKYARLLTNTDEGGPMKVFLIMRKAPISWSTVIVVENVSNTEQLYERINEHEEALVEVFNRSSGNALTLQNLPSTLRRLGFAQTPSAGARPARRANWTTAAEDAAPVGELDATPVEIAGEGGLPEEDLTIRQVYQTLKRKQRPPPPGGYPYSRNDHVTTKMGKPPPSPCKVCSSPNHWDKECPDWNVYIERQKRGTLLVATSSAAEESEMLYHKAAVPPDVEGAASAAGTDNKPATEESSVNGINESDTRETERKDNPPRRRRNAFFSHMEEIEDEYWAEDARMPKARPGRIIEGDESSSDEEDVEWGTVFDRTEEVSEEEKQSDVSVLVPPPVPGKQETIRMAPKRSTAPGSSAIGVSVLSVRGWLGSASEDQVDLQLDSCADITLISEKCYNAMKSPPPIREGHRMNLTQLTDDGTSIKGYIKLKILMPATTGELLEFEAEAYVVKDMSVPLLLGEDFQLNYEVGVSRNVEEGTKISFRNSPFEVEATGVDAYEGRAEVQALAAALTTHSRRYAHAKQHRRDKTRRRRRRLRNGAEVRVIRAREDVRIRAHETKILKAEGDFREDREWLVNRNLLANAEDSFFTVPNTLIRARDPRVPVSNMSERPRMIRKGEILGILRDPQEHFDRPQTEEGLRNLQA</sequence>
<dbReference type="AlphaFoldDB" id="A0AAD7IQF5"/>
<evidence type="ECO:0000313" key="2">
    <source>
        <dbReference type="EMBL" id="KAJ7746692.1"/>
    </source>
</evidence>
<feature type="region of interest" description="Disordered" evidence="1">
    <location>
        <begin position="346"/>
        <end position="388"/>
    </location>
</feature>
<feature type="region of interest" description="Disordered" evidence="1">
    <location>
        <begin position="261"/>
        <end position="287"/>
    </location>
</feature>
<evidence type="ECO:0000256" key="1">
    <source>
        <dbReference type="SAM" id="MobiDB-lite"/>
    </source>
</evidence>
<feature type="compositionally biased region" description="Polar residues" evidence="1">
    <location>
        <begin position="361"/>
        <end position="370"/>
    </location>
</feature>
<dbReference type="Proteomes" id="UP001215598">
    <property type="component" value="Unassembled WGS sequence"/>
</dbReference>